<reference evidence="10 11" key="1">
    <citation type="submission" date="2019-11" db="EMBL/GenBank/DDBJ databases">
        <authorList>
            <person name="Holert J."/>
        </authorList>
    </citation>
    <scope>NUCLEOTIDE SEQUENCE [LARGE SCALE GENOMIC DNA]</scope>
    <source>
        <strain evidence="10">BC8_1</strain>
    </source>
</reference>
<organism evidence="10 11">
    <name type="scientific">Mycolicibacterium vanbaalenii</name>
    <name type="common">Mycobacterium vanbaalenii</name>
    <dbReference type="NCBI Taxonomy" id="110539"/>
    <lineage>
        <taxon>Bacteria</taxon>
        <taxon>Bacillati</taxon>
        <taxon>Actinomycetota</taxon>
        <taxon>Actinomycetes</taxon>
        <taxon>Mycobacteriales</taxon>
        <taxon>Mycobacteriaceae</taxon>
        <taxon>Mycolicibacterium</taxon>
    </lineage>
</organism>
<dbReference type="GO" id="GO:0016811">
    <property type="term" value="F:hydrolase activity, acting on carbon-nitrogen (but not peptide) bonds, in linear amides"/>
    <property type="evidence" value="ECO:0007669"/>
    <property type="project" value="UniProtKB-UniRule"/>
</dbReference>
<evidence type="ECO:0000313" key="10">
    <source>
        <dbReference type="EMBL" id="CAA0082943.1"/>
    </source>
</evidence>
<comment type="catalytic activity">
    <reaction evidence="4 8">
        <text>gamma-L-glutamyl-hercynylcysteine S-oxide + H2O = S-(hercyn-2-yl)-L-cysteine S-oxide + L-glutamate</text>
        <dbReference type="Rhea" id="RHEA:42684"/>
        <dbReference type="ChEBI" id="CHEBI:15377"/>
        <dbReference type="ChEBI" id="CHEBI:29985"/>
        <dbReference type="ChEBI" id="CHEBI:82703"/>
        <dbReference type="ChEBI" id="CHEBI:82706"/>
        <dbReference type="EC" id="3.5.1.118"/>
    </reaction>
</comment>
<dbReference type="Pfam" id="PF13522">
    <property type="entry name" value="GATase_6"/>
    <property type="match status" value="1"/>
</dbReference>
<dbReference type="InterPro" id="IPR017932">
    <property type="entry name" value="GATase_2_dom"/>
</dbReference>
<evidence type="ECO:0000256" key="7">
    <source>
        <dbReference type="ARBA" id="ARBA00080425"/>
    </source>
</evidence>
<proteinExistence type="inferred from homology"/>
<dbReference type="InterPro" id="IPR052373">
    <property type="entry name" value="Gamma-glu_amide_hydrolase"/>
</dbReference>
<evidence type="ECO:0000256" key="1">
    <source>
        <dbReference type="ARBA" id="ARBA00022801"/>
    </source>
</evidence>
<comment type="pathway">
    <text evidence="3 8">Amino-acid biosynthesis; ergothioneine biosynthesis.</text>
</comment>
<dbReference type="AlphaFoldDB" id="A0A5S9N045"/>
<dbReference type="NCBIfam" id="TIGR03442">
    <property type="entry name" value="ergothioneine biosynthesis protein EgtC"/>
    <property type="match status" value="1"/>
</dbReference>
<evidence type="ECO:0000256" key="4">
    <source>
        <dbReference type="ARBA" id="ARBA00050192"/>
    </source>
</evidence>
<gene>
    <name evidence="8 10" type="primary">egtC</name>
    <name evidence="10" type="ORF">AELLOGFF_00512</name>
</gene>
<evidence type="ECO:0000256" key="5">
    <source>
        <dbReference type="ARBA" id="ARBA00066919"/>
    </source>
</evidence>
<dbReference type="Gene3D" id="3.60.20.10">
    <property type="entry name" value="Glutamine Phosphoribosylpyrophosphate, subunit 1, domain 1"/>
    <property type="match status" value="1"/>
</dbReference>
<dbReference type="PANTHER" id="PTHR43187">
    <property type="entry name" value="GLUTAMINE AMIDOTRANSFERASE DUG3-RELATED"/>
    <property type="match status" value="1"/>
</dbReference>
<keyword evidence="1 8" id="KW-0378">Hydrolase</keyword>
<keyword evidence="2 8" id="KW-0315">Glutamine amidotransferase</keyword>
<dbReference type="CDD" id="cd01908">
    <property type="entry name" value="YafJ"/>
    <property type="match status" value="1"/>
</dbReference>
<dbReference type="GO" id="GO:0052699">
    <property type="term" value="P:ergothioneine biosynthetic process"/>
    <property type="evidence" value="ECO:0007669"/>
    <property type="project" value="UniProtKB-UniRule"/>
</dbReference>
<evidence type="ECO:0000256" key="6">
    <source>
        <dbReference type="ARBA" id="ARBA00068152"/>
    </source>
</evidence>
<dbReference type="UniPathway" id="UPA01014"/>
<dbReference type="PANTHER" id="PTHR43187:SF2">
    <property type="entry name" value="GAMMA-GLUTAMYL-HERCYNYLCYSTEINE SULFOXIDE HYDROLASE"/>
    <property type="match status" value="1"/>
</dbReference>
<dbReference type="InterPro" id="IPR017808">
    <property type="entry name" value="EgtC"/>
</dbReference>
<accession>A0A5S9N045</accession>
<evidence type="ECO:0000313" key="11">
    <source>
        <dbReference type="Proteomes" id="UP000430146"/>
    </source>
</evidence>
<evidence type="ECO:0000256" key="2">
    <source>
        <dbReference type="ARBA" id="ARBA00022962"/>
    </source>
</evidence>
<dbReference type="FunFam" id="3.60.20.10:FF:000080">
    <property type="entry name" value="Gamma-glutamyl-hercynylcysteine sulfoxide hydrolase"/>
    <property type="match status" value="1"/>
</dbReference>
<dbReference type="PROSITE" id="PS51278">
    <property type="entry name" value="GATASE_TYPE_2"/>
    <property type="match status" value="1"/>
</dbReference>
<protein>
    <recommendedName>
        <fullName evidence="6 8">Gamma-glutamyl-hercynylcysteine sulfoxide hydrolase</fullName>
        <ecNumber evidence="5 8">3.5.1.118</ecNumber>
    </recommendedName>
    <alternativeName>
        <fullName evidence="7 8">Gamma-glutamyl hercynylcysteine S-oxide hydrolase</fullName>
    </alternativeName>
</protein>
<dbReference type="InterPro" id="IPR032889">
    <property type="entry name" value="EgtC_Actinobacteria"/>
</dbReference>
<name>A0A5S9N045_MYCVN</name>
<dbReference type="EC" id="3.5.1.118" evidence="5 8"/>
<evidence type="ECO:0000256" key="8">
    <source>
        <dbReference type="HAMAP-Rule" id="MF_02036"/>
    </source>
</evidence>
<dbReference type="EMBL" id="CACSIP010000001">
    <property type="protein sequence ID" value="CAA0082943.1"/>
    <property type="molecule type" value="Genomic_DNA"/>
</dbReference>
<sequence length="249" mass="26381">MSRLREAQTAMCRHLGWLGAPVSVASLVLDPPSGLLVQSYAPRRQKHGLMNADGWGAGFFDLRGQDPGGGSASVPRRWRSATPLWGDASFASVAPALVSHCVVAAVRSASVGMPIEPSASAPFTDGRWLLSHNGIVDRAVLPASSRAESTNDSALLAALIFDRGMDRLAETVVEVAAGDPNARLNILAADGSRLIATTWGDTLSVLRRDDGVVLASEPYDDDPAWQEIPDRHLVQATATRVQLTPLKGS</sequence>
<evidence type="ECO:0000256" key="3">
    <source>
        <dbReference type="ARBA" id="ARBA00037882"/>
    </source>
</evidence>
<feature type="domain" description="Glutamine amidotransferase type-2" evidence="9">
    <location>
        <begin position="12"/>
        <end position="249"/>
    </location>
</feature>
<dbReference type="HAMAP" id="MF_02036">
    <property type="entry name" value="EgtC"/>
    <property type="match status" value="1"/>
</dbReference>
<evidence type="ECO:0000259" key="9">
    <source>
        <dbReference type="PROSITE" id="PS51278"/>
    </source>
</evidence>
<keyword evidence="11" id="KW-1185">Reference proteome</keyword>
<dbReference type="SUPFAM" id="SSF56235">
    <property type="entry name" value="N-terminal nucleophile aminohydrolases (Ntn hydrolases)"/>
    <property type="match status" value="1"/>
</dbReference>
<dbReference type="Proteomes" id="UP000430146">
    <property type="component" value="Unassembled WGS sequence"/>
</dbReference>
<dbReference type="InterPro" id="IPR029055">
    <property type="entry name" value="Ntn_hydrolases_N"/>
</dbReference>
<comment type="function">
    <text evidence="8">Catalyzes the hydrolysis of the gamma-glutamyl amide bond of hercynyl-gamma-L-glutamyl-L-cysteine sulfoxide to produce hercynylcysteine sulfoxide, a step in the biosynthesis pathway of ergothioneine.</text>
</comment>